<name>A0ABP7G4J7_9ACTN</name>
<protein>
    <submittedName>
        <fullName evidence="2">Uncharacterized protein</fullName>
    </submittedName>
</protein>
<comment type="caution">
    <text evidence="2">The sequence shown here is derived from an EMBL/GenBank/DDBJ whole genome shotgun (WGS) entry which is preliminary data.</text>
</comment>
<dbReference type="Proteomes" id="UP001500908">
    <property type="component" value="Unassembled WGS sequence"/>
</dbReference>
<keyword evidence="3" id="KW-1185">Reference proteome</keyword>
<evidence type="ECO:0000256" key="1">
    <source>
        <dbReference type="SAM" id="MobiDB-lite"/>
    </source>
</evidence>
<evidence type="ECO:0000313" key="2">
    <source>
        <dbReference type="EMBL" id="GAA3755546.1"/>
    </source>
</evidence>
<proteinExistence type="predicted"/>
<feature type="region of interest" description="Disordered" evidence="1">
    <location>
        <begin position="1"/>
        <end position="58"/>
    </location>
</feature>
<accession>A0ABP7G4J7</accession>
<reference evidence="3" key="1">
    <citation type="journal article" date="2019" name="Int. J. Syst. Evol. Microbiol.">
        <title>The Global Catalogue of Microorganisms (GCM) 10K type strain sequencing project: providing services to taxonomists for standard genome sequencing and annotation.</title>
        <authorList>
            <consortium name="The Broad Institute Genomics Platform"/>
            <consortium name="The Broad Institute Genome Sequencing Center for Infectious Disease"/>
            <person name="Wu L."/>
            <person name="Ma J."/>
        </authorList>
    </citation>
    <scope>NUCLEOTIDE SEQUENCE [LARGE SCALE GENOMIC DNA]</scope>
    <source>
        <strain evidence="3">JCM 17137</strain>
    </source>
</reference>
<evidence type="ECO:0000313" key="3">
    <source>
        <dbReference type="Proteomes" id="UP001500908"/>
    </source>
</evidence>
<organism evidence="2 3">
    <name type="scientific">Salinactinospora qingdaonensis</name>
    <dbReference type="NCBI Taxonomy" id="702744"/>
    <lineage>
        <taxon>Bacteria</taxon>
        <taxon>Bacillati</taxon>
        <taxon>Actinomycetota</taxon>
        <taxon>Actinomycetes</taxon>
        <taxon>Streptosporangiales</taxon>
        <taxon>Nocardiopsidaceae</taxon>
        <taxon>Salinactinospora</taxon>
    </lineage>
</organism>
<dbReference type="EMBL" id="BAABDD010000021">
    <property type="protein sequence ID" value="GAA3755546.1"/>
    <property type="molecule type" value="Genomic_DNA"/>
</dbReference>
<sequence>MLMQPAARPRDEPLQGTDSVTGGPAVPQLVDENVSGHHPPGSQGQSGKERDSAATTKR</sequence>
<gene>
    <name evidence="2" type="ORF">GCM10022402_37680</name>
</gene>